<gene>
    <name evidence="1" type="ORF">C480_08898</name>
</gene>
<proteinExistence type="predicted"/>
<evidence type="ECO:0008006" key="3">
    <source>
        <dbReference type="Google" id="ProtNLM"/>
    </source>
</evidence>
<dbReference type="PATRIC" id="fig|1227491.4.peg.1839"/>
<sequence length="52" mass="5639">MPTCDHCDAHVSERFARVFADEHGEILACISCSANAGIAEAARERANRPSHD</sequence>
<reference evidence="1 2" key="1">
    <citation type="journal article" date="2014" name="PLoS Genet.">
        <title>Phylogenetically driven sequencing of extremely halophilic archaea reveals strategies for static and dynamic osmo-response.</title>
        <authorList>
            <person name="Becker E.A."/>
            <person name="Seitzer P.M."/>
            <person name="Tritt A."/>
            <person name="Larsen D."/>
            <person name="Krusor M."/>
            <person name="Yao A.I."/>
            <person name="Wu D."/>
            <person name="Madern D."/>
            <person name="Eisen J.A."/>
            <person name="Darling A.E."/>
            <person name="Facciotti M.T."/>
        </authorList>
    </citation>
    <scope>NUCLEOTIDE SEQUENCE [LARGE SCALE GENOMIC DNA]</scope>
    <source>
        <strain evidence="1 2">DSM 13077</strain>
    </source>
</reference>
<accession>M0B6Y1</accession>
<dbReference type="EMBL" id="AOIP01000017">
    <property type="protein sequence ID" value="ELZ06676.1"/>
    <property type="molecule type" value="Genomic_DNA"/>
</dbReference>
<comment type="caution">
    <text evidence="1">The sequence shown here is derived from an EMBL/GenBank/DDBJ whole genome shotgun (WGS) entry which is preliminary data.</text>
</comment>
<dbReference type="Proteomes" id="UP000011591">
    <property type="component" value="Unassembled WGS sequence"/>
</dbReference>
<organism evidence="1 2">
    <name type="scientific">Natrialba aegyptia DSM 13077</name>
    <dbReference type="NCBI Taxonomy" id="1227491"/>
    <lineage>
        <taxon>Archaea</taxon>
        <taxon>Methanobacteriati</taxon>
        <taxon>Methanobacteriota</taxon>
        <taxon>Stenosarchaea group</taxon>
        <taxon>Halobacteria</taxon>
        <taxon>Halobacteriales</taxon>
        <taxon>Natrialbaceae</taxon>
        <taxon>Natrialba</taxon>
    </lineage>
</organism>
<evidence type="ECO:0000313" key="1">
    <source>
        <dbReference type="EMBL" id="ELZ06676.1"/>
    </source>
</evidence>
<dbReference type="Pfam" id="PF24444">
    <property type="entry name" value="DUF7563"/>
    <property type="match status" value="1"/>
</dbReference>
<dbReference type="InterPro" id="IPR055985">
    <property type="entry name" value="DUF7563"/>
</dbReference>
<evidence type="ECO:0000313" key="2">
    <source>
        <dbReference type="Proteomes" id="UP000011591"/>
    </source>
</evidence>
<dbReference type="OrthoDB" id="189700at2157"/>
<dbReference type="RefSeq" id="WP_006665253.1">
    <property type="nucleotide sequence ID" value="NZ_AOIP01000017.1"/>
</dbReference>
<keyword evidence="2" id="KW-1185">Reference proteome</keyword>
<protein>
    <recommendedName>
        <fullName evidence="3">Small CPxCG-related zinc finger protein</fullName>
    </recommendedName>
</protein>
<dbReference type="AlphaFoldDB" id="M0B6Y1"/>
<name>M0B6Y1_9EURY</name>